<feature type="domain" description="N-acetyltransferase" evidence="4">
    <location>
        <begin position="34"/>
        <end position="185"/>
    </location>
</feature>
<keyword evidence="6" id="KW-1185">Reference proteome</keyword>
<evidence type="ECO:0000256" key="1">
    <source>
        <dbReference type="ARBA" id="ARBA00022679"/>
    </source>
</evidence>
<dbReference type="Pfam" id="PF00583">
    <property type="entry name" value="Acetyltransf_1"/>
    <property type="match status" value="1"/>
</dbReference>
<dbReference type="CDD" id="cd04301">
    <property type="entry name" value="NAT_SF"/>
    <property type="match status" value="1"/>
</dbReference>
<evidence type="ECO:0000313" key="6">
    <source>
        <dbReference type="Proteomes" id="UP001074726"/>
    </source>
</evidence>
<keyword evidence="2" id="KW-0012">Acyltransferase</keyword>
<dbReference type="InterPro" id="IPR000182">
    <property type="entry name" value="GNAT_dom"/>
</dbReference>
<reference evidence="5" key="1">
    <citation type="submission" date="2022-08" db="EMBL/GenBank/DDBJ databases">
        <title>Genome sequencing of Nocardioides sp. STR2.</title>
        <authorList>
            <person name="So Y."/>
        </authorList>
    </citation>
    <scope>NUCLEOTIDE SEQUENCE</scope>
    <source>
        <strain evidence="5">STR2</strain>
    </source>
</reference>
<dbReference type="PROSITE" id="PS51186">
    <property type="entry name" value="GNAT"/>
    <property type="match status" value="1"/>
</dbReference>
<evidence type="ECO:0000259" key="4">
    <source>
        <dbReference type="PROSITE" id="PS51186"/>
    </source>
</evidence>
<sequence length="198" mass="21880">MDTRWHTDGRPRHPDPDTPRRHLRETRIRHTGAVQITRADFGDPRLVAFLQAHLDDLEPTAPPESRHALDLTALQGDGVRLWVAAADDGIHGTVALAPVDDGHEELKSMRTEPRLRGTGVATRLLAHALDDARRRGVSRVSLETGSMEFFAPARRFYARSGFVPCEPFGSYADDPLSTFMTLALGPGRRPRPRPAGSP</sequence>
<evidence type="ECO:0000256" key="2">
    <source>
        <dbReference type="ARBA" id="ARBA00023315"/>
    </source>
</evidence>
<organism evidence="5 6">
    <name type="scientific">Nocardioides pini</name>
    <dbReference type="NCBI Taxonomy" id="2975053"/>
    <lineage>
        <taxon>Bacteria</taxon>
        <taxon>Bacillati</taxon>
        <taxon>Actinomycetota</taxon>
        <taxon>Actinomycetes</taxon>
        <taxon>Propionibacteriales</taxon>
        <taxon>Nocardioidaceae</taxon>
        <taxon>Nocardioides</taxon>
    </lineage>
</organism>
<keyword evidence="1" id="KW-0808">Transferase</keyword>
<dbReference type="PANTHER" id="PTHR43877:SF5">
    <property type="entry name" value="BLL8307 PROTEIN"/>
    <property type="match status" value="1"/>
</dbReference>
<dbReference type="Gene3D" id="3.40.630.30">
    <property type="match status" value="1"/>
</dbReference>
<dbReference type="PANTHER" id="PTHR43877">
    <property type="entry name" value="AMINOALKYLPHOSPHONATE N-ACETYLTRANSFERASE-RELATED-RELATED"/>
    <property type="match status" value="1"/>
</dbReference>
<feature type="region of interest" description="Disordered" evidence="3">
    <location>
        <begin position="1"/>
        <end position="20"/>
    </location>
</feature>
<dbReference type="InterPro" id="IPR050832">
    <property type="entry name" value="Bact_Acetyltransf"/>
</dbReference>
<name>A0ABT4CI95_9ACTN</name>
<protein>
    <submittedName>
        <fullName evidence="5">GNAT family N-acetyltransferase</fullName>
    </submittedName>
</protein>
<comment type="caution">
    <text evidence="5">The sequence shown here is derived from an EMBL/GenBank/DDBJ whole genome shotgun (WGS) entry which is preliminary data.</text>
</comment>
<accession>A0ABT4CI95</accession>
<proteinExistence type="predicted"/>
<dbReference type="EMBL" id="JAPPUX010000005">
    <property type="protein sequence ID" value="MCY4728521.1"/>
    <property type="molecule type" value="Genomic_DNA"/>
</dbReference>
<evidence type="ECO:0000256" key="3">
    <source>
        <dbReference type="SAM" id="MobiDB-lite"/>
    </source>
</evidence>
<dbReference type="SUPFAM" id="SSF55729">
    <property type="entry name" value="Acyl-CoA N-acyltransferases (Nat)"/>
    <property type="match status" value="1"/>
</dbReference>
<evidence type="ECO:0000313" key="5">
    <source>
        <dbReference type="EMBL" id="MCY4728521.1"/>
    </source>
</evidence>
<dbReference type="InterPro" id="IPR016181">
    <property type="entry name" value="Acyl_CoA_acyltransferase"/>
</dbReference>
<gene>
    <name evidence="5" type="ORF">NYO98_19725</name>
</gene>
<dbReference type="Proteomes" id="UP001074726">
    <property type="component" value="Unassembled WGS sequence"/>
</dbReference>